<name>A0A5C5V408_9BACT</name>
<organism evidence="2 3">
    <name type="scientific">Posidoniimonas corsicana</name>
    <dbReference type="NCBI Taxonomy" id="1938618"/>
    <lineage>
        <taxon>Bacteria</taxon>
        <taxon>Pseudomonadati</taxon>
        <taxon>Planctomycetota</taxon>
        <taxon>Planctomycetia</taxon>
        <taxon>Pirellulales</taxon>
        <taxon>Lacipirellulaceae</taxon>
        <taxon>Posidoniimonas</taxon>
    </lineage>
</organism>
<sequence precursor="true">MIAQPLRVALAAVIASLGLGAAAHAAHPSHHGAYCQPRLPVFGMHSYNNGYGEVIVRVRHGGLACQLGLEEGDVVTRLNHDRLTYHGSWEDALSHAMADGGHIVLRVRDGRTGRIVRRHVDLDPYGNVIEGPVGPITPKAVVVTPRVVPHSVGYRGYAPAPRVPYGRRDASPRFTLRLGF</sequence>
<dbReference type="Proteomes" id="UP000316714">
    <property type="component" value="Unassembled WGS sequence"/>
</dbReference>
<dbReference type="OrthoDB" id="281715at2"/>
<accession>A0A5C5V408</accession>
<evidence type="ECO:0000313" key="2">
    <source>
        <dbReference type="EMBL" id="TWT32487.1"/>
    </source>
</evidence>
<dbReference type="InterPro" id="IPR036034">
    <property type="entry name" value="PDZ_sf"/>
</dbReference>
<gene>
    <name evidence="2" type="ORF">KOR34_42500</name>
</gene>
<dbReference type="RefSeq" id="WP_146567892.1">
    <property type="nucleotide sequence ID" value="NZ_SIHJ01000003.1"/>
</dbReference>
<dbReference type="EMBL" id="SIHJ01000003">
    <property type="protein sequence ID" value="TWT32487.1"/>
    <property type="molecule type" value="Genomic_DNA"/>
</dbReference>
<feature type="chain" id="PRO_5022862584" description="PDZ domain-containing protein" evidence="1">
    <location>
        <begin position="26"/>
        <end position="180"/>
    </location>
</feature>
<dbReference type="SUPFAM" id="SSF50156">
    <property type="entry name" value="PDZ domain-like"/>
    <property type="match status" value="1"/>
</dbReference>
<evidence type="ECO:0000313" key="3">
    <source>
        <dbReference type="Proteomes" id="UP000316714"/>
    </source>
</evidence>
<keyword evidence="3" id="KW-1185">Reference proteome</keyword>
<evidence type="ECO:0008006" key="4">
    <source>
        <dbReference type="Google" id="ProtNLM"/>
    </source>
</evidence>
<keyword evidence="1" id="KW-0732">Signal</keyword>
<evidence type="ECO:0000256" key="1">
    <source>
        <dbReference type="SAM" id="SignalP"/>
    </source>
</evidence>
<protein>
    <recommendedName>
        <fullName evidence="4">PDZ domain-containing protein</fullName>
    </recommendedName>
</protein>
<dbReference type="Gene3D" id="2.30.42.10">
    <property type="match status" value="1"/>
</dbReference>
<feature type="signal peptide" evidence="1">
    <location>
        <begin position="1"/>
        <end position="25"/>
    </location>
</feature>
<reference evidence="2 3" key="1">
    <citation type="submission" date="2019-02" db="EMBL/GenBank/DDBJ databases">
        <title>Deep-cultivation of Planctomycetes and their phenomic and genomic characterization uncovers novel biology.</title>
        <authorList>
            <person name="Wiegand S."/>
            <person name="Jogler M."/>
            <person name="Boedeker C."/>
            <person name="Pinto D."/>
            <person name="Vollmers J."/>
            <person name="Rivas-Marin E."/>
            <person name="Kohn T."/>
            <person name="Peeters S.H."/>
            <person name="Heuer A."/>
            <person name="Rast P."/>
            <person name="Oberbeckmann S."/>
            <person name="Bunk B."/>
            <person name="Jeske O."/>
            <person name="Meyerdierks A."/>
            <person name="Storesund J.E."/>
            <person name="Kallscheuer N."/>
            <person name="Luecker S."/>
            <person name="Lage O.M."/>
            <person name="Pohl T."/>
            <person name="Merkel B.J."/>
            <person name="Hornburger P."/>
            <person name="Mueller R.-W."/>
            <person name="Bruemmer F."/>
            <person name="Labrenz M."/>
            <person name="Spormann A.M."/>
            <person name="Op Den Camp H."/>
            <person name="Overmann J."/>
            <person name="Amann R."/>
            <person name="Jetten M.S.M."/>
            <person name="Mascher T."/>
            <person name="Medema M.H."/>
            <person name="Devos D.P."/>
            <person name="Kaster A.-K."/>
            <person name="Ovreas L."/>
            <person name="Rohde M."/>
            <person name="Galperin M.Y."/>
            <person name="Jogler C."/>
        </authorList>
    </citation>
    <scope>NUCLEOTIDE SEQUENCE [LARGE SCALE GENOMIC DNA]</scope>
    <source>
        <strain evidence="2 3">KOR34</strain>
    </source>
</reference>
<proteinExistence type="predicted"/>
<dbReference type="AlphaFoldDB" id="A0A5C5V408"/>
<comment type="caution">
    <text evidence="2">The sequence shown here is derived from an EMBL/GenBank/DDBJ whole genome shotgun (WGS) entry which is preliminary data.</text>
</comment>